<dbReference type="EMBL" id="JAPCKI010000006">
    <property type="protein sequence ID" value="MDD2178172.1"/>
    <property type="molecule type" value="Genomic_DNA"/>
</dbReference>
<organism evidence="2 3">
    <name type="scientific">Acidovorax benzenivorans</name>
    <dbReference type="NCBI Taxonomy" id="2987520"/>
    <lineage>
        <taxon>Bacteria</taxon>
        <taxon>Pseudomonadati</taxon>
        <taxon>Pseudomonadota</taxon>
        <taxon>Betaproteobacteria</taxon>
        <taxon>Burkholderiales</taxon>
        <taxon>Comamonadaceae</taxon>
        <taxon>Acidovorax</taxon>
    </lineage>
</organism>
<dbReference type="RefSeq" id="WP_274110615.1">
    <property type="nucleotide sequence ID" value="NZ_JAPCKI010000006.1"/>
</dbReference>
<evidence type="ECO:0000313" key="2">
    <source>
        <dbReference type="EMBL" id="MDD2178172.1"/>
    </source>
</evidence>
<name>A0ABT5RWV3_9BURK</name>
<keyword evidence="1" id="KW-0812">Transmembrane</keyword>
<keyword evidence="1" id="KW-0472">Membrane</keyword>
<comment type="caution">
    <text evidence="2">The sequence shown here is derived from an EMBL/GenBank/DDBJ whole genome shotgun (WGS) entry which is preliminary data.</text>
</comment>
<reference evidence="2" key="1">
    <citation type="submission" date="2022-10" db="EMBL/GenBank/DDBJ databases">
        <title>Description of microaerobic benzene degrading bacteria.</title>
        <authorList>
            <person name="Bedics A."/>
            <person name="Tancsics A."/>
            <person name="Banerjee S."/>
        </authorList>
    </citation>
    <scope>NUCLEOTIDE SEQUENCE</scope>
    <source>
        <strain evidence="2">D2M1</strain>
    </source>
</reference>
<evidence type="ECO:0000313" key="3">
    <source>
        <dbReference type="Proteomes" id="UP001148932"/>
    </source>
</evidence>
<evidence type="ECO:0008006" key="4">
    <source>
        <dbReference type="Google" id="ProtNLM"/>
    </source>
</evidence>
<sequence>MPKFGTHILIAEIAAKRRPELFESPDVGNSFRLGAVGPDLTLFLFDPFFTDRGVKDGFNEAIHVFSEIRSIKKTLNELADDLSKPIDDAADWVTGGLYPAIKSVTETAIEAAILALKLGLATSASPINIKNPLAELYAKGLINPALLLDPKYLSKDFLVEATDNSGFPFRHFGHPFTDDSPWSGNPADNVASYSKWWWMDLLHYRHTGTFAKNMLGAAKDPLTRAYAKGYLSHVAGDICGHPFVNSLVDGPFRNHAYRHLVLEGLADTWLWDQQGRGDIVVSKLHDRLALSPSDLDKVSGFLIDALRKTYRPPMVPNQIPGNGGYPSKFDLRAAYEAMQLYLDMSTSDGLVRPTPPPDDPGELLDELQTLLSRNTPSNPPSFNPNNPIDYLAALIGWFLKGVVYIAMLATLPVAVMARLVNLAPRWALYVIEMAIYFIVSAIRLMLALMGYGYASRDDFSNFGFIESLIRTKNTDVYPMKSTPKPKPPYYWLVTPRKLGAPREPNSTFVGPIPSGSTPYWMIDSQNTMHPDLFFLQELMSAPTPKDTESILAYLQRKNGFGNAVDFYLALLEERLPIPDLDLDGDRGYASRPWTELPPNERYV</sequence>
<evidence type="ECO:0000256" key="1">
    <source>
        <dbReference type="SAM" id="Phobius"/>
    </source>
</evidence>
<feature type="transmembrane region" description="Helical" evidence="1">
    <location>
        <begin position="390"/>
        <end position="414"/>
    </location>
</feature>
<proteinExistence type="predicted"/>
<gene>
    <name evidence="2" type="ORF">OIN59_12070</name>
</gene>
<keyword evidence="1" id="KW-1133">Transmembrane helix</keyword>
<feature type="transmembrane region" description="Helical" evidence="1">
    <location>
        <begin position="426"/>
        <end position="454"/>
    </location>
</feature>
<keyword evidence="3" id="KW-1185">Reference proteome</keyword>
<dbReference type="Proteomes" id="UP001148932">
    <property type="component" value="Unassembled WGS sequence"/>
</dbReference>
<accession>A0ABT5RWV3</accession>
<protein>
    <recommendedName>
        <fullName evidence="4">Zinc dependent phospholipase C</fullName>
    </recommendedName>
</protein>